<reference evidence="1 4" key="2">
    <citation type="submission" date="2016-11" db="EMBL/GenBank/DDBJ databases">
        <title>Genomic analysis of Caldithrix abyssi and proposal of a novel bacterial phylum Caldithrichaeota.</title>
        <authorList>
            <person name="Kublanov I."/>
            <person name="Sigalova O."/>
            <person name="Gavrilov S."/>
            <person name="Lebedinsky A."/>
            <person name="Ivanova N."/>
            <person name="Daum C."/>
            <person name="Reddy T."/>
            <person name="Klenk H.P."/>
            <person name="Goker M."/>
            <person name="Reva O."/>
            <person name="Miroshnichenko M."/>
            <person name="Kyprides N."/>
            <person name="Woyke T."/>
            <person name="Gelfand M."/>
        </authorList>
    </citation>
    <scope>NUCLEOTIDE SEQUENCE [LARGE SCALE GENOMIC DNA]</scope>
    <source>
        <strain evidence="1 4">LF13</strain>
    </source>
</reference>
<evidence type="ECO:0000313" key="2">
    <source>
        <dbReference type="EMBL" id="EHO41406.1"/>
    </source>
</evidence>
<dbReference type="OrthoDB" id="1005072at2"/>
<evidence type="ECO:0000313" key="3">
    <source>
        <dbReference type="Proteomes" id="UP000004671"/>
    </source>
</evidence>
<dbReference type="InParanoid" id="H1XSX7"/>
<reference evidence="2 3" key="1">
    <citation type="submission" date="2011-09" db="EMBL/GenBank/DDBJ databases">
        <title>The permanent draft genome of Caldithrix abyssi DSM 13497.</title>
        <authorList>
            <consortium name="US DOE Joint Genome Institute (JGI-PGF)"/>
            <person name="Lucas S."/>
            <person name="Han J."/>
            <person name="Lapidus A."/>
            <person name="Bruce D."/>
            <person name="Goodwin L."/>
            <person name="Pitluck S."/>
            <person name="Peters L."/>
            <person name="Kyrpides N."/>
            <person name="Mavromatis K."/>
            <person name="Ivanova N."/>
            <person name="Mikhailova N."/>
            <person name="Chertkov O."/>
            <person name="Detter J.C."/>
            <person name="Tapia R."/>
            <person name="Han C."/>
            <person name="Land M."/>
            <person name="Hauser L."/>
            <person name="Markowitz V."/>
            <person name="Cheng J.-F."/>
            <person name="Hugenholtz P."/>
            <person name="Woyke T."/>
            <person name="Wu D."/>
            <person name="Spring S."/>
            <person name="Brambilla E."/>
            <person name="Klenk H.-P."/>
            <person name="Eisen J.A."/>
        </authorList>
    </citation>
    <scope>NUCLEOTIDE SEQUENCE [LARGE SCALE GENOMIC DNA]</scope>
    <source>
        <strain evidence="2 3">DSM 13497</strain>
    </source>
</reference>
<keyword evidence="3" id="KW-1185">Reference proteome</keyword>
<dbReference type="PaxDb" id="880073-Calab_1790"/>
<evidence type="ECO:0008006" key="5">
    <source>
        <dbReference type="Google" id="ProtNLM"/>
    </source>
</evidence>
<proteinExistence type="predicted"/>
<gene>
    <name evidence="1" type="ORF">Cabys_532</name>
    <name evidence="2" type="ORF">Calab_1790</name>
</gene>
<name>H1XSX7_CALAY</name>
<protein>
    <recommendedName>
        <fullName evidence="5">DUF2851 family protein</fullName>
    </recommendedName>
</protein>
<dbReference type="Proteomes" id="UP000183868">
    <property type="component" value="Chromosome"/>
</dbReference>
<accession>H1XSX7</accession>
<dbReference type="RefSeq" id="WP_006928532.1">
    <property type="nucleotide sequence ID" value="NZ_CM001402.1"/>
</dbReference>
<sequence length="431" mass="49697">MQEAQLYALWQNLARTGQAVTAGPHRLRVLDAGRLNLQRGPDFVSALFELDDVRISGDVEMHLRLQDWYAHHHHLDPFFKNVCLHVVLQPAPSSRATVAAPLSGRAIPTIRLAPEDFPSALQSARVLCRPPAVLNKEAVQSLALERLHLKIRYFQHFLESETFEQAFYEHLLRSLGYPSNSWPFQLLARRLPWRWLERSCSAMGRGFDPFYALYAGMAGFLPAASSDPYLQKLIFLHGELRHLLPAAGLGREHWQFAGQRPCNHPHFRLAAWVSLLVQHPGLPIRPLSRLLKARLPLDQLWGELQRLFKLRPQGYWKKHHMLASNALARSNQNFLGKARVTELIINLIIPLFAARALLNGSHGFFEYLQSFYLWLPLNNVYRTFSRRFPWLALYRRRFPCQALMQAFIQLNNQHCQLNRCALCPLAHTLDK</sequence>
<dbReference type="AlphaFoldDB" id="H1XSX7"/>
<dbReference type="InterPro" id="IPR021272">
    <property type="entry name" value="DUF2851"/>
</dbReference>
<dbReference type="Proteomes" id="UP000004671">
    <property type="component" value="Chromosome"/>
</dbReference>
<dbReference type="HOGENOM" id="CLU_044582_0_0_0"/>
<dbReference type="Pfam" id="PF11013">
    <property type="entry name" value="DUF2851"/>
    <property type="match status" value="1"/>
</dbReference>
<dbReference type="EMBL" id="CM001402">
    <property type="protein sequence ID" value="EHO41406.1"/>
    <property type="molecule type" value="Genomic_DNA"/>
</dbReference>
<evidence type="ECO:0000313" key="1">
    <source>
        <dbReference type="EMBL" id="APF17283.1"/>
    </source>
</evidence>
<dbReference type="eggNOG" id="ENOG502Z7XW">
    <property type="taxonomic scope" value="Bacteria"/>
</dbReference>
<evidence type="ECO:0000313" key="4">
    <source>
        <dbReference type="Proteomes" id="UP000183868"/>
    </source>
</evidence>
<dbReference type="STRING" id="880073.Cabys_532"/>
<organism evidence="2 3">
    <name type="scientific">Caldithrix abyssi DSM 13497</name>
    <dbReference type="NCBI Taxonomy" id="880073"/>
    <lineage>
        <taxon>Bacteria</taxon>
        <taxon>Pseudomonadati</taxon>
        <taxon>Calditrichota</taxon>
        <taxon>Calditrichia</taxon>
        <taxon>Calditrichales</taxon>
        <taxon>Calditrichaceae</taxon>
        <taxon>Caldithrix</taxon>
    </lineage>
</organism>
<dbReference type="EMBL" id="CP018099">
    <property type="protein sequence ID" value="APF17283.1"/>
    <property type="molecule type" value="Genomic_DNA"/>
</dbReference>
<dbReference type="KEGG" id="caby:Cabys_532"/>